<evidence type="ECO:0000313" key="4">
    <source>
        <dbReference type="EMBL" id="OXA93505.1"/>
    </source>
</evidence>
<dbReference type="EMBL" id="MUGW01000013">
    <property type="protein sequence ID" value="OXA93505.1"/>
    <property type="molecule type" value="Genomic_DNA"/>
</dbReference>
<dbReference type="SMART" id="SM00028">
    <property type="entry name" value="TPR"/>
    <property type="match status" value="2"/>
</dbReference>
<reference evidence="4 5" key="1">
    <citation type="submission" date="2016-11" db="EMBL/GenBank/DDBJ databases">
        <title>Whole genomes of Flavobacteriaceae.</title>
        <authorList>
            <person name="Stine C."/>
            <person name="Li C."/>
            <person name="Tadesse D."/>
        </authorList>
    </citation>
    <scope>NUCLEOTIDE SEQUENCE [LARGE SCALE GENOMIC DNA]</scope>
    <source>
        <strain evidence="4 5">DSM 18292</strain>
    </source>
</reference>
<evidence type="ECO:0000256" key="1">
    <source>
        <dbReference type="ARBA" id="ARBA00022737"/>
    </source>
</evidence>
<dbReference type="PANTHER" id="PTHR44943:SF8">
    <property type="entry name" value="TPR REPEAT-CONTAINING PROTEIN MJ0263"/>
    <property type="match status" value="1"/>
</dbReference>
<dbReference type="Proteomes" id="UP000198345">
    <property type="component" value="Unassembled WGS sequence"/>
</dbReference>
<name>A0A226HH58_9FLAO</name>
<dbReference type="InterPro" id="IPR019734">
    <property type="entry name" value="TPR_rpt"/>
</dbReference>
<dbReference type="InterPro" id="IPR011990">
    <property type="entry name" value="TPR-like_helical_dom_sf"/>
</dbReference>
<keyword evidence="2 3" id="KW-0802">TPR repeat</keyword>
<dbReference type="AlphaFoldDB" id="A0A226HH58"/>
<keyword evidence="1" id="KW-0677">Repeat</keyword>
<dbReference type="PROSITE" id="PS50005">
    <property type="entry name" value="TPR"/>
    <property type="match status" value="1"/>
</dbReference>
<protein>
    <recommendedName>
        <fullName evidence="6">Tetratricopeptide repeat protein</fullName>
    </recommendedName>
</protein>
<dbReference type="InterPro" id="IPR051685">
    <property type="entry name" value="Ycf3/AcsC/BcsC/TPR_MFPF"/>
</dbReference>
<proteinExistence type="predicted"/>
<feature type="repeat" description="TPR" evidence="3">
    <location>
        <begin position="178"/>
        <end position="211"/>
    </location>
</feature>
<evidence type="ECO:0000256" key="2">
    <source>
        <dbReference type="ARBA" id="ARBA00022803"/>
    </source>
</evidence>
<gene>
    <name evidence="4" type="ORF">B0A66_06655</name>
</gene>
<dbReference type="PANTHER" id="PTHR44943">
    <property type="entry name" value="CELLULOSE SYNTHASE OPERON PROTEIN C"/>
    <property type="match status" value="1"/>
</dbReference>
<organism evidence="4 5">
    <name type="scientific">Flavobacterium hercynium</name>
    <dbReference type="NCBI Taxonomy" id="387094"/>
    <lineage>
        <taxon>Bacteria</taxon>
        <taxon>Pseudomonadati</taxon>
        <taxon>Bacteroidota</taxon>
        <taxon>Flavobacteriia</taxon>
        <taxon>Flavobacteriales</taxon>
        <taxon>Flavobacteriaceae</taxon>
        <taxon>Flavobacterium</taxon>
    </lineage>
</organism>
<keyword evidence="5" id="KW-1185">Reference proteome</keyword>
<dbReference type="Pfam" id="PF13174">
    <property type="entry name" value="TPR_6"/>
    <property type="match status" value="1"/>
</dbReference>
<evidence type="ECO:0008006" key="6">
    <source>
        <dbReference type="Google" id="ProtNLM"/>
    </source>
</evidence>
<dbReference type="RefSeq" id="WP_089049070.1">
    <property type="nucleotide sequence ID" value="NZ_FXTV01000014.1"/>
</dbReference>
<accession>A0A226HH58</accession>
<comment type="caution">
    <text evidence="4">The sequence shown here is derived from an EMBL/GenBank/DDBJ whole genome shotgun (WGS) entry which is preliminary data.</text>
</comment>
<sequence>MKNIILIILVSISQFLYAQIDSEIKKKQEAIITEYVTNCAEGHHYSIMMDEWQSCLDEGLKKDSTIAALWQQKAMPYFKARKYEVGMQFIDKAVQYDAQRYQPYRAFIKCIFSKSYRDAINDFEDCIKKYGNNYVMDHTYKFYTGLCYLQLNEYEKAEKIFKEYNEDLFNNRKGLEHPTALFYHGITKYELRKWEEAIILFDKALKIYPNFSDVKFYKVVCLSRLRINEEEARRLFTSAREDAKLGFTINEDNTIYERYPYQIRW</sequence>
<dbReference type="SUPFAM" id="SSF48452">
    <property type="entry name" value="TPR-like"/>
    <property type="match status" value="1"/>
</dbReference>
<dbReference type="Pfam" id="PF13432">
    <property type="entry name" value="TPR_16"/>
    <property type="match status" value="1"/>
</dbReference>
<dbReference type="Gene3D" id="1.25.40.10">
    <property type="entry name" value="Tetratricopeptide repeat domain"/>
    <property type="match status" value="1"/>
</dbReference>
<evidence type="ECO:0000256" key="3">
    <source>
        <dbReference type="PROSITE-ProRule" id="PRU00339"/>
    </source>
</evidence>
<evidence type="ECO:0000313" key="5">
    <source>
        <dbReference type="Proteomes" id="UP000198345"/>
    </source>
</evidence>